<dbReference type="GO" id="GO:0005737">
    <property type="term" value="C:cytoplasm"/>
    <property type="evidence" value="ECO:0007669"/>
    <property type="project" value="TreeGrafter"/>
</dbReference>
<comment type="caution">
    <text evidence="5">The sequence shown here is derived from an EMBL/GenBank/DDBJ whole genome shotgun (WGS) entry which is preliminary data.</text>
</comment>
<feature type="compositionally biased region" description="Polar residues" evidence="2">
    <location>
        <begin position="83"/>
        <end position="95"/>
    </location>
</feature>
<dbReference type="InterPro" id="IPR051092">
    <property type="entry name" value="FYVE_RhoGEF_PH"/>
</dbReference>
<feature type="domain" description="PX" evidence="4">
    <location>
        <begin position="882"/>
        <end position="996"/>
    </location>
</feature>
<dbReference type="PROSITE" id="PS50195">
    <property type="entry name" value="PX"/>
    <property type="match status" value="1"/>
</dbReference>
<dbReference type="SMART" id="SM00312">
    <property type="entry name" value="PX"/>
    <property type="match status" value="1"/>
</dbReference>
<dbReference type="GO" id="GO:0005085">
    <property type="term" value="F:guanyl-nucleotide exchange factor activity"/>
    <property type="evidence" value="ECO:0007669"/>
    <property type="project" value="InterPro"/>
</dbReference>
<reference evidence="5 6" key="1">
    <citation type="journal article" date="2011" name="Genome Res.">
        <title>Phylogeny-wide analysis of social amoeba genomes highlights ancient origins for complex intercellular communication.</title>
        <authorList>
            <person name="Heidel A.J."/>
            <person name="Lawal H.M."/>
            <person name="Felder M."/>
            <person name="Schilde C."/>
            <person name="Helps N.R."/>
            <person name="Tunggal B."/>
            <person name="Rivero F."/>
            <person name="John U."/>
            <person name="Schleicher M."/>
            <person name="Eichinger L."/>
            <person name="Platzer M."/>
            <person name="Noegel A.A."/>
            <person name="Schaap P."/>
            <person name="Gloeckner G."/>
        </authorList>
    </citation>
    <scope>NUCLEOTIDE SEQUENCE [LARGE SCALE GENOMIC DNA]</scope>
    <source>
        <strain evidence="6">ATCC 26659 / Pp 5 / PN500</strain>
    </source>
</reference>
<dbReference type="GeneID" id="31360713"/>
<feature type="compositionally biased region" description="Pro residues" evidence="2">
    <location>
        <begin position="146"/>
        <end position="164"/>
    </location>
</feature>
<dbReference type="SUPFAM" id="SSF48065">
    <property type="entry name" value="DBL homology domain (DH-domain)"/>
    <property type="match status" value="1"/>
</dbReference>
<feature type="compositionally biased region" description="Acidic residues" evidence="2">
    <location>
        <begin position="1041"/>
        <end position="1051"/>
    </location>
</feature>
<dbReference type="SMART" id="SM00325">
    <property type="entry name" value="RhoGEF"/>
    <property type="match status" value="1"/>
</dbReference>
<dbReference type="InterPro" id="IPR001683">
    <property type="entry name" value="PX_dom"/>
</dbReference>
<evidence type="ECO:0000313" key="5">
    <source>
        <dbReference type="EMBL" id="EFA81992.1"/>
    </source>
</evidence>
<dbReference type="InterPro" id="IPR011993">
    <property type="entry name" value="PH-like_dom_sf"/>
</dbReference>
<evidence type="ECO:0000256" key="1">
    <source>
        <dbReference type="SAM" id="Coils"/>
    </source>
</evidence>
<feature type="coiled-coil region" evidence="1">
    <location>
        <begin position="213"/>
        <end position="261"/>
    </location>
</feature>
<dbReference type="Pfam" id="PF00621">
    <property type="entry name" value="RhoGEF"/>
    <property type="match status" value="1"/>
</dbReference>
<dbReference type="STRING" id="670386.D3B9T0"/>
<feature type="region of interest" description="Disordered" evidence="2">
    <location>
        <begin position="1020"/>
        <end position="1059"/>
    </location>
</feature>
<dbReference type="InterPro" id="IPR036871">
    <property type="entry name" value="PX_dom_sf"/>
</dbReference>
<dbReference type="PANTHER" id="PTHR12673:SF148">
    <property type="entry name" value="PLECKSTRIN DOMAIN-CONTAINING PROTEIN"/>
    <property type="match status" value="1"/>
</dbReference>
<organism evidence="5 6">
    <name type="scientific">Heterostelium pallidum (strain ATCC 26659 / Pp 5 / PN500)</name>
    <name type="common">Cellular slime mold</name>
    <name type="synonym">Polysphondylium pallidum</name>
    <dbReference type="NCBI Taxonomy" id="670386"/>
    <lineage>
        <taxon>Eukaryota</taxon>
        <taxon>Amoebozoa</taxon>
        <taxon>Evosea</taxon>
        <taxon>Eumycetozoa</taxon>
        <taxon>Dictyostelia</taxon>
        <taxon>Acytosteliales</taxon>
        <taxon>Acytosteliaceae</taxon>
        <taxon>Heterostelium</taxon>
    </lineage>
</organism>
<dbReference type="AlphaFoldDB" id="D3B9T0"/>
<dbReference type="Pfam" id="PF00787">
    <property type="entry name" value="PX"/>
    <property type="match status" value="1"/>
</dbReference>
<dbReference type="InterPro" id="IPR000219">
    <property type="entry name" value="DH_dom"/>
</dbReference>
<dbReference type="InParanoid" id="D3B9T0"/>
<dbReference type="InterPro" id="IPR035899">
    <property type="entry name" value="DBL_dom_sf"/>
</dbReference>
<feature type="compositionally biased region" description="Low complexity" evidence="2">
    <location>
        <begin position="66"/>
        <end position="82"/>
    </location>
</feature>
<feature type="region of interest" description="Disordered" evidence="2">
    <location>
        <begin position="66"/>
        <end position="171"/>
    </location>
</feature>
<feature type="compositionally biased region" description="Low complexity" evidence="2">
    <location>
        <begin position="96"/>
        <end position="145"/>
    </location>
</feature>
<accession>D3B9T0</accession>
<keyword evidence="1" id="KW-0175">Coiled coil</keyword>
<sequence length="1059" mass="120466">MSIRSKPKPVMETRVRNKMGNVIAQRKEEYNFVDGNDKVIQSTIYRLYLISNGKSVHASTHSIYNSNSNSTPTSPQTLTSNQLSNAYSNVPTSPNSSSLILSFNQSTSSSSSSSSQPLVSSSTKISTSTSTSNSSLNAEVQTTQPQPLPPPQPQPQLQNPPKPSRPTTAPPSLKVLMESLSNNASTNNLYATSKSNLDVTSQQQQSHINNDFIEATQQALESLESLIAQSKQQQQQQEEEVVQYQQEQQQVEEEYQYVEQQEYPDNNVNVEQNQTEVEQIDQSLEQPIQYQHTEHYAAEEEVQEYIQEQAEEYIEEVTTGEQLVETTVEEGGLLNSSVEEGNADSSSSDHDNNVNIEIQNEQQQSSSSFKKPELPSKDSDLSKSNGELPLDPEARWKRRLLNGRPVSGSGFNIGRARNSFIDPTTTTSAQNMLSSQSQQAVSGASSAPTTPTKVISRQDSNSSVDSQASNSSGINASWSMAKIEINEADKPRKKPLLIINKLNPADLERFNNPELLPTIIKCQSFIRRYQSMKILKKRIKDNIHRNRCFKEILSSEENYVTAIEMIVKVFYQQIVFNTKVSPTPYLTQDAINTIFSTVNEIYSFNTELLARLRERAKDWSSHQKIGDIFVVMAPYLKLYKTYCLNYDNAIECLQKAKKNDKFHLFIKACLDHPENPMKQSLESLLITVVQRIPRYILLIQDMSSHTWKDHVDYDSLKTALKHVQTVASDVNIAIKMAESQSKVLAIQRSLIGWDEAYDLVNPSRHFIKQGIIYQCHLDTRFAKNLLEMFYFAFNDSILIAEKKDSTKYQFKYFFELSKTRVKDVDDSQGETTAMVSFHTPQLKKNMIEYIEKGKQGHRSQSDISQSSFSSFSDLQQKTVLYNYNVQIKKTESKKIQGKKPFTVYIIDIVNESTGDLFSISKRYSDFDSLHKKLKRKYPDADIRDLPKKHLINSLGTNTVESRRVMLEVFLQDLFQKETIKNSSYLLNFISKESNNNNGKELKKNPSELNLDGADLITRQKSKEDLQHMTKSNSNSKFNDFIDYESADEEDQQQQQQQQS</sequence>
<dbReference type="CDD" id="cd00160">
    <property type="entry name" value="RhoGEF"/>
    <property type="match status" value="1"/>
</dbReference>
<feature type="compositionally biased region" description="Low complexity" evidence="2">
    <location>
        <begin position="359"/>
        <end position="368"/>
    </location>
</feature>
<dbReference type="Gene3D" id="3.30.1520.10">
    <property type="entry name" value="Phox-like domain"/>
    <property type="match status" value="1"/>
</dbReference>
<feature type="compositionally biased region" description="Polar residues" evidence="2">
    <location>
        <begin position="1028"/>
        <end position="1037"/>
    </location>
</feature>
<proteinExistence type="predicted"/>
<protein>
    <submittedName>
        <fullName evidence="5">Pleckstrin domain-containing protein</fullName>
    </submittedName>
</protein>
<feature type="compositionally biased region" description="Low complexity" evidence="2">
    <location>
        <begin position="434"/>
        <end position="447"/>
    </location>
</feature>
<dbReference type="EMBL" id="ADBJ01000022">
    <property type="protein sequence ID" value="EFA81992.1"/>
    <property type="molecule type" value="Genomic_DNA"/>
</dbReference>
<name>D3B9T0_HETP5</name>
<gene>
    <name evidence="5" type="primary">gxcAA</name>
    <name evidence="5" type="ORF">PPL_05227</name>
</gene>
<dbReference type="PROSITE" id="PS50010">
    <property type="entry name" value="DH_2"/>
    <property type="match status" value="1"/>
</dbReference>
<evidence type="ECO:0000256" key="2">
    <source>
        <dbReference type="SAM" id="MobiDB-lite"/>
    </source>
</evidence>
<feature type="region of interest" description="Disordered" evidence="2">
    <location>
        <begin position="359"/>
        <end position="472"/>
    </location>
</feature>
<dbReference type="SUPFAM" id="SSF64268">
    <property type="entry name" value="PX domain"/>
    <property type="match status" value="1"/>
</dbReference>
<dbReference type="RefSeq" id="XP_020434109.1">
    <property type="nucleotide sequence ID" value="XM_020576120.1"/>
</dbReference>
<feature type="compositionally biased region" description="Polar residues" evidence="2">
    <location>
        <begin position="421"/>
        <end position="433"/>
    </location>
</feature>
<dbReference type="Proteomes" id="UP000001396">
    <property type="component" value="Unassembled WGS sequence"/>
</dbReference>
<dbReference type="CDD" id="cd06093">
    <property type="entry name" value="PX_domain"/>
    <property type="match status" value="1"/>
</dbReference>
<feature type="compositionally biased region" description="Polar residues" evidence="2">
    <location>
        <begin position="448"/>
        <end position="457"/>
    </location>
</feature>
<dbReference type="PANTHER" id="PTHR12673">
    <property type="entry name" value="FACIOGENITAL DYSPLASIA PROTEIN"/>
    <property type="match status" value="1"/>
</dbReference>
<feature type="compositionally biased region" description="Basic and acidic residues" evidence="2">
    <location>
        <begin position="370"/>
        <end position="381"/>
    </location>
</feature>
<evidence type="ECO:0000313" key="6">
    <source>
        <dbReference type="Proteomes" id="UP000001396"/>
    </source>
</evidence>
<keyword evidence="6" id="KW-1185">Reference proteome</keyword>
<dbReference type="GO" id="GO:0035091">
    <property type="term" value="F:phosphatidylinositol binding"/>
    <property type="evidence" value="ECO:0007669"/>
    <property type="project" value="InterPro"/>
</dbReference>
<feature type="compositionally biased region" description="Low complexity" evidence="2">
    <location>
        <begin position="458"/>
        <end position="472"/>
    </location>
</feature>
<dbReference type="SUPFAM" id="SSF50729">
    <property type="entry name" value="PH domain-like"/>
    <property type="match status" value="1"/>
</dbReference>
<dbReference type="Gene3D" id="1.20.900.10">
    <property type="entry name" value="Dbl homology (DH) domain"/>
    <property type="match status" value="1"/>
</dbReference>
<dbReference type="FunCoup" id="D3B9T0">
    <property type="interactions" value="805"/>
</dbReference>
<feature type="domain" description="DH" evidence="3">
    <location>
        <begin position="544"/>
        <end position="733"/>
    </location>
</feature>
<evidence type="ECO:0000259" key="3">
    <source>
        <dbReference type="PROSITE" id="PS50010"/>
    </source>
</evidence>
<evidence type="ECO:0000259" key="4">
    <source>
        <dbReference type="PROSITE" id="PS50195"/>
    </source>
</evidence>
<dbReference type="Gene3D" id="2.30.29.30">
    <property type="entry name" value="Pleckstrin-homology domain (PH domain)/Phosphotyrosine-binding domain (PTB)"/>
    <property type="match status" value="1"/>
</dbReference>